<reference evidence="2 3" key="1">
    <citation type="journal article" date="2018" name="PLoS Pathog.">
        <title>Evolution of structural diversity of trichothecenes, a family of toxins produced by plant pathogenic and entomopathogenic fungi.</title>
        <authorList>
            <person name="Proctor R.H."/>
            <person name="McCormick S.P."/>
            <person name="Kim H.S."/>
            <person name="Cardoza R.E."/>
            <person name="Stanley A.M."/>
            <person name="Lindo L."/>
            <person name="Kelly A."/>
            <person name="Brown D.W."/>
            <person name="Lee T."/>
            <person name="Vaughan M.M."/>
            <person name="Alexander N.J."/>
            <person name="Busman M."/>
            <person name="Gutierrez S."/>
        </authorList>
    </citation>
    <scope>NUCLEOTIDE SEQUENCE [LARGE SCALE GENOMIC DNA]</scope>
    <source>
        <strain evidence="2 3">IBT 40837</strain>
    </source>
</reference>
<evidence type="ECO:0000256" key="1">
    <source>
        <dbReference type="SAM" id="MobiDB-lite"/>
    </source>
</evidence>
<proteinExistence type="predicted"/>
<feature type="compositionally biased region" description="Polar residues" evidence="1">
    <location>
        <begin position="645"/>
        <end position="658"/>
    </location>
</feature>
<dbReference type="OrthoDB" id="4590776at2759"/>
<evidence type="ECO:0000313" key="3">
    <source>
        <dbReference type="Proteomes" id="UP000266272"/>
    </source>
</evidence>
<evidence type="ECO:0000313" key="2">
    <source>
        <dbReference type="EMBL" id="RFU79377.1"/>
    </source>
</evidence>
<feature type="compositionally biased region" description="Basic and acidic residues" evidence="1">
    <location>
        <begin position="81"/>
        <end position="92"/>
    </location>
</feature>
<sequence length="687" mass="75966">MRIQKTFTIVPPPGPVARTPVENRPMTSKQVRKAYQAANRVPRVSRAEQLRQERAEQERIRKEFEKEKAAAKAKLLREKKRAKEQAEKEEKKKKGLPLVNVRPSQDTIAWFVRGNGSGNKRDCKGKDVETTDMAKASALPAVEELDEDEEEDDDFPSLKRFCNEEPPKEKDDEEAEAEEEEEETASLLEEPCTKLDAAAPEKSELTAEEDFLEGFEIMSDEEISTLSFNQKTAKKDIGITEECIEPQSPTGAIPEERDESRLHETTLHEPNPIISVKNPEPIALEEFDLIFDDEDDLELEMLALDVVMTSQQHATMTPLEKPSLQQSQRPARTATDYEVDLGLAAVIPKKTTQATGPAKHDQTALMPPPPVPAALRPSHATISPIAEKFQAPPLSTQQILFNMDDFFPTSSQQAAELEEEETSFISQPSKSGLVAEARAPSPAPGKDSLPAGTLSSSPEPPKPFFTSSGSNERLAVALLRSRRTAEREEEQRRRALQLEAIELQEAKKKEAAHIAREKRLAESKMKAKTSNVAASKTGPYEKGQDPRQTKPVTAAAPQFSTRKGLVWNSNCIPGRTTIQRAPLVETNAQVALPNIKLPPTAETNKKIMAHGTSRPPSSHPSLNTNKPPPLEAKHGRSSPKHSKTPTKVSSKENITSPGFSEPKHLMASQESEFGGSWMDELATELSL</sequence>
<feature type="region of interest" description="Disordered" evidence="1">
    <location>
        <begin position="1"/>
        <end position="27"/>
    </location>
</feature>
<dbReference type="AlphaFoldDB" id="A0A395NU86"/>
<feature type="region of interest" description="Disordered" evidence="1">
    <location>
        <begin position="592"/>
        <end position="687"/>
    </location>
</feature>
<feature type="region of interest" description="Disordered" evidence="1">
    <location>
        <begin position="77"/>
        <end position="205"/>
    </location>
</feature>
<name>A0A395NU86_TRIAR</name>
<feature type="compositionally biased region" description="Basic residues" evidence="1">
    <location>
        <begin position="635"/>
        <end position="644"/>
    </location>
</feature>
<feature type="compositionally biased region" description="Polar residues" evidence="1">
    <location>
        <begin position="614"/>
        <end position="625"/>
    </location>
</feature>
<organism evidence="2 3">
    <name type="scientific">Trichoderma arundinaceum</name>
    <dbReference type="NCBI Taxonomy" id="490622"/>
    <lineage>
        <taxon>Eukaryota</taxon>
        <taxon>Fungi</taxon>
        <taxon>Dikarya</taxon>
        <taxon>Ascomycota</taxon>
        <taxon>Pezizomycotina</taxon>
        <taxon>Sordariomycetes</taxon>
        <taxon>Hypocreomycetidae</taxon>
        <taxon>Hypocreales</taxon>
        <taxon>Hypocreaceae</taxon>
        <taxon>Trichoderma</taxon>
    </lineage>
</organism>
<feature type="compositionally biased region" description="Acidic residues" evidence="1">
    <location>
        <begin position="171"/>
        <end position="184"/>
    </location>
</feature>
<feature type="compositionally biased region" description="Acidic residues" evidence="1">
    <location>
        <begin position="143"/>
        <end position="155"/>
    </location>
</feature>
<feature type="region of interest" description="Disordered" evidence="1">
    <location>
        <begin position="412"/>
        <end position="471"/>
    </location>
</feature>
<accession>A0A395NU86</accession>
<comment type="caution">
    <text evidence="2">The sequence shown here is derived from an EMBL/GenBank/DDBJ whole genome shotgun (WGS) entry which is preliminary data.</text>
</comment>
<dbReference type="Proteomes" id="UP000266272">
    <property type="component" value="Unassembled WGS sequence"/>
</dbReference>
<dbReference type="EMBL" id="PXOA01000160">
    <property type="protein sequence ID" value="RFU79377.1"/>
    <property type="molecule type" value="Genomic_DNA"/>
</dbReference>
<feature type="compositionally biased region" description="Basic and acidic residues" evidence="1">
    <location>
        <begin position="161"/>
        <end position="170"/>
    </location>
</feature>
<protein>
    <submittedName>
        <fullName evidence="2">Uncharacterized protein</fullName>
    </submittedName>
</protein>
<feature type="region of interest" description="Disordered" evidence="1">
    <location>
        <begin position="518"/>
        <end position="557"/>
    </location>
</feature>
<gene>
    <name evidence="2" type="ORF">TARUN_2832</name>
</gene>
<dbReference type="STRING" id="490622.A0A395NU86"/>
<keyword evidence="3" id="KW-1185">Reference proteome</keyword>
<feature type="compositionally biased region" description="Basic and acidic residues" evidence="1">
    <location>
        <begin position="119"/>
        <end position="129"/>
    </location>
</feature>